<dbReference type="AlphaFoldDB" id="A0A1B9NYT5"/>
<dbReference type="RefSeq" id="WP_065611509.1">
    <property type="nucleotide sequence ID" value="NZ_CAWMPN010000011.1"/>
</dbReference>
<reference evidence="3 4" key="1">
    <citation type="submission" date="2016-06" db="EMBL/GenBank/DDBJ databases">
        <authorList>
            <person name="Kjaerup R.B."/>
            <person name="Dalgaard T.S."/>
            <person name="Juul-Madsen H.R."/>
        </authorList>
    </citation>
    <scope>NUCLEOTIDE SEQUENCE [LARGE SCALE GENOMIC DNA]</scope>
    <source>
        <strain evidence="3 4">1S159</strain>
    </source>
</reference>
<evidence type="ECO:0000313" key="4">
    <source>
        <dbReference type="Proteomes" id="UP000093523"/>
    </source>
</evidence>
<feature type="transmembrane region" description="Helical" evidence="2">
    <location>
        <begin position="9"/>
        <end position="30"/>
    </location>
</feature>
<evidence type="ECO:0000256" key="2">
    <source>
        <dbReference type="SAM" id="Phobius"/>
    </source>
</evidence>
<evidence type="ECO:0000313" key="3">
    <source>
        <dbReference type="EMBL" id="OCH20969.1"/>
    </source>
</evidence>
<dbReference type="EMBL" id="MAJU01000011">
    <property type="protein sequence ID" value="OCH20969.1"/>
    <property type="molecule type" value="Genomic_DNA"/>
</dbReference>
<comment type="caution">
    <text evidence="3">The sequence shown here is derived from an EMBL/GenBank/DDBJ whole genome shotgun (WGS) entry which is preliminary data.</text>
</comment>
<dbReference type="STRING" id="688.A6E04_14415"/>
<keyword evidence="2" id="KW-0472">Membrane</keyword>
<accession>A0A1B9NYT5</accession>
<sequence>MNIEKQNGAVVLIMTSLLILAALILSLGTYKSTFYQIKRSQNEVIAKQSNWKAEGAIECLFSFINESKTDPSLLSKNNTSTEYSNMNTQCNINNPIERLYAQPVSSANSTINYQLTYELNNKNLIKKNIIPKITYGNGAIQARGNLIIDGSIDIYPDVTGKKINEKDECVAIKYTGYIDYNFGFGGLKTLNPEENGPYDGYKGTCHPETQSNIQENSKTDNPATSDNFLSDYIKEEHYDPFEAFFQKPRSKLSEVKSKYTQITGSKTDCDVRIVDAFKTSDKVWVTGDCNLEGGSSLTTLSNESRNLVIEGGVVALDGSGTFHGSIYHMFIDIPVDGKGNIDLTDNWKNIDTAAHITGKTKFISHVQRGAFIPTGGLILDTPNSSTLLRGSIIFKYKRSARKEEYNNFTWQKGSWNDL</sequence>
<name>A0A1B9NYT5_ALILO</name>
<dbReference type="Proteomes" id="UP000093523">
    <property type="component" value="Unassembled WGS sequence"/>
</dbReference>
<keyword evidence="2" id="KW-0812">Transmembrane</keyword>
<keyword evidence="2" id="KW-1133">Transmembrane helix</keyword>
<protein>
    <recommendedName>
        <fullName evidence="5">Type 4 fimbrial biogenesis protein PilX N-terminal domain-containing protein</fullName>
    </recommendedName>
</protein>
<evidence type="ECO:0000256" key="1">
    <source>
        <dbReference type="SAM" id="MobiDB-lite"/>
    </source>
</evidence>
<gene>
    <name evidence="3" type="ORF">A6E04_14415</name>
</gene>
<organism evidence="3 4">
    <name type="scientific">Aliivibrio logei</name>
    <name type="common">Vibrio logei</name>
    <dbReference type="NCBI Taxonomy" id="688"/>
    <lineage>
        <taxon>Bacteria</taxon>
        <taxon>Pseudomonadati</taxon>
        <taxon>Pseudomonadota</taxon>
        <taxon>Gammaproteobacteria</taxon>
        <taxon>Vibrionales</taxon>
        <taxon>Vibrionaceae</taxon>
        <taxon>Aliivibrio</taxon>
    </lineage>
</organism>
<feature type="compositionally biased region" description="Polar residues" evidence="1">
    <location>
        <begin position="207"/>
        <end position="226"/>
    </location>
</feature>
<proteinExistence type="predicted"/>
<feature type="region of interest" description="Disordered" evidence="1">
    <location>
        <begin position="201"/>
        <end position="226"/>
    </location>
</feature>
<dbReference type="OrthoDB" id="5814101at2"/>
<evidence type="ECO:0008006" key="5">
    <source>
        <dbReference type="Google" id="ProtNLM"/>
    </source>
</evidence>